<evidence type="ECO:0000256" key="1">
    <source>
        <dbReference type="ARBA" id="ARBA00010577"/>
    </source>
</evidence>
<organism evidence="8 9">
    <name type="scientific">Pseudoalteromonas haloplanktis</name>
    <name type="common">Alteromonas haloplanktis</name>
    <dbReference type="NCBI Taxonomy" id="228"/>
    <lineage>
        <taxon>Bacteria</taxon>
        <taxon>Pseudomonadati</taxon>
        <taxon>Pseudomonadota</taxon>
        <taxon>Gammaproteobacteria</taxon>
        <taxon>Alteromonadales</taxon>
        <taxon>Pseudoalteromonadaceae</taxon>
        <taxon>Pseudoalteromonas</taxon>
    </lineage>
</organism>
<dbReference type="InterPro" id="IPR005648">
    <property type="entry name" value="FlgD"/>
</dbReference>
<evidence type="ECO:0000259" key="7">
    <source>
        <dbReference type="Pfam" id="PF13860"/>
    </source>
</evidence>
<feature type="compositionally biased region" description="Polar residues" evidence="6">
    <location>
        <begin position="14"/>
        <end position="24"/>
    </location>
</feature>
<dbReference type="Pfam" id="PF13860">
    <property type="entry name" value="FlgD_ig"/>
    <property type="match status" value="1"/>
</dbReference>
<evidence type="ECO:0000313" key="8">
    <source>
        <dbReference type="EMBL" id="CAH9059179.1"/>
    </source>
</evidence>
<evidence type="ECO:0000256" key="6">
    <source>
        <dbReference type="SAM" id="MobiDB-lite"/>
    </source>
</evidence>
<reference evidence="8" key="1">
    <citation type="submission" date="2022-07" db="EMBL/GenBank/DDBJ databases">
        <authorList>
            <person name="Criscuolo A."/>
        </authorList>
    </citation>
    <scope>NUCLEOTIDE SEQUENCE</scope>
    <source>
        <strain evidence="8">CIP103197</strain>
    </source>
</reference>
<evidence type="ECO:0000313" key="9">
    <source>
        <dbReference type="Proteomes" id="UP001152447"/>
    </source>
</evidence>
<dbReference type="GO" id="GO:0044781">
    <property type="term" value="P:bacterial-type flagellum organization"/>
    <property type="evidence" value="ECO:0007669"/>
    <property type="project" value="UniProtKB-UniRule"/>
</dbReference>
<accession>A0A9W4QZ28</accession>
<comment type="similarity">
    <text evidence="1 5">Belongs to the FlgD family.</text>
</comment>
<protein>
    <recommendedName>
        <fullName evidence="2 5">Basal-body rod modification protein FlgD</fullName>
    </recommendedName>
</protein>
<dbReference type="Gene3D" id="2.30.30.910">
    <property type="match status" value="1"/>
</dbReference>
<keyword evidence="9" id="KW-1185">Reference proteome</keyword>
<evidence type="ECO:0000256" key="3">
    <source>
        <dbReference type="ARBA" id="ARBA00022795"/>
    </source>
</evidence>
<sequence length="217" mass="23093">MQVNSAVPSAADATKNTTNIAGNSSADEMSTMFLELLVAQISNQNPLQPMDGTQYVSQLAEFSNVESLQSIRQNTADGLDYVSSLAVLEATNMVGKTVDVQASSIALEQDGSVSGMVNLGEGADSVTVQLYNQQGELVEEKQLPYSGVGSLRFEFENQEAGAYAVRAYATTAEVPKQLDTWLSGEVERVSVGKSLEDILLQVDGLGNFGITEINQVA</sequence>
<dbReference type="InterPro" id="IPR025965">
    <property type="entry name" value="FlgD/Vpr_Ig-like"/>
</dbReference>
<name>A0A9W4QZ28_PSEHA</name>
<dbReference type="RefSeq" id="WP_064663402.1">
    <property type="nucleotide sequence ID" value="NZ_CAMAPB010000026.1"/>
</dbReference>
<feature type="region of interest" description="Disordered" evidence="6">
    <location>
        <begin position="1"/>
        <end position="24"/>
    </location>
</feature>
<dbReference type="EMBL" id="CAMAPB010000026">
    <property type="protein sequence ID" value="CAH9059179.1"/>
    <property type="molecule type" value="Genomic_DNA"/>
</dbReference>
<comment type="function">
    <text evidence="4 5">Required for flagellar hook formation. May act as a scaffolding protein.</text>
</comment>
<evidence type="ECO:0000256" key="4">
    <source>
        <dbReference type="ARBA" id="ARBA00024746"/>
    </source>
</evidence>
<dbReference type="Gene3D" id="2.60.40.4070">
    <property type="match status" value="1"/>
</dbReference>
<gene>
    <name evidence="8" type="ORF">PSEHALCIP103_02010</name>
</gene>
<feature type="domain" description="FlgD/Vpr Ig-like" evidence="7">
    <location>
        <begin position="107"/>
        <end position="172"/>
    </location>
</feature>
<evidence type="ECO:0000256" key="2">
    <source>
        <dbReference type="ARBA" id="ARBA00016013"/>
    </source>
</evidence>
<dbReference type="Pfam" id="PF03963">
    <property type="entry name" value="FlgD"/>
    <property type="match status" value="1"/>
</dbReference>
<evidence type="ECO:0000256" key="5">
    <source>
        <dbReference type="RuleBase" id="RU362076"/>
    </source>
</evidence>
<proteinExistence type="inferred from homology"/>
<comment type="caution">
    <text evidence="8">The sequence shown here is derived from an EMBL/GenBank/DDBJ whole genome shotgun (WGS) entry which is preliminary data.</text>
</comment>
<dbReference type="AlphaFoldDB" id="A0A9W4QZ28"/>
<keyword evidence="3 5" id="KW-1005">Bacterial flagellum biogenesis</keyword>
<dbReference type="Proteomes" id="UP001152447">
    <property type="component" value="Unassembled WGS sequence"/>
</dbReference>